<accession>A0ABW5GFD3</accession>
<evidence type="ECO:0000313" key="3">
    <source>
        <dbReference type="Proteomes" id="UP001597419"/>
    </source>
</evidence>
<keyword evidence="1" id="KW-1133">Transmembrane helix</keyword>
<name>A0ABW5GFD3_9PSEU</name>
<evidence type="ECO:0008006" key="4">
    <source>
        <dbReference type="Google" id="ProtNLM"/>
    </source>
</evidence>
<keyword evidence="3" id="KW-1185">Reference proteome</keyword>
<organism evidence="2 3">
    <name type="scientific">Amycolatopsis samaneae</name>
    <dbReference type="NCBI Taxonomy" id="664691"/>
    <lineage>
        <taxon>Bacteria</taxon>
        <taxon>Bacillati</taxon>
        <taxon>Actinomycetota</taxon>
        <taxon>Actinomycetes</taxon>
        <taxon>Pseudonocardiales</taxon>
        <taxon>Pseudonocardiaceae</taxon>
        <taxon>Amycolatopsis</taxon>
    </lineage>
</organism>
<reference evidence="3" key="1">
    <citation type="journal article" date="2019" name="Int. J. Syst. Evol. Microbiol.">
        <title>The Global Catalogue of Microorganisms (GCM) 10K type strain sequencing project: providing services to taxonomists for standard genome sequencing and annotation.</title>
        <authorList>
            <consortium name="The Broad Institute Genomics Platform"/>
            <consortium name="The Broad Institute Genome Sequencing Center for Infectious Disease"/>
            <person name="Wu L."/>
            <person name="Ma J."/>
        </authorList>
    </citation>
    <scope>NUCLEOTIDE SEQUENCE [LARGE SCALE GENOMIC DNA]</scope>
    <source>
        <strain evidence="3">CGMCC 4.7643</strain>
    </source>
</reference>
<proteinExistence type="predicted"/>
<keyword evidence="1" id="KW-0472">Membrane</keyword>
<evidence type="ECO:0000256" key="1">
    <source>
        <dbReference type="SAM" id="Phobius"/>
    </source>
</evidence>
<dbReference type="EMBL" id="JBHUKU010000004">
    <property type="protein sequence ID" value="MFD2458610.1"/>
    <property type="molecule type" value="Genomic_DNA"/>
</dbReference>
<comment type="caution">
    <text evidence="2">The sequence shown here is derived from an EMBL/GenBank/DDBJ whole genome shotgun (WGS) entry which is preliminary data.</text>
</comment>
<dbReference type="Proteomes" id="UP001597419">
    <property type="component" value="Unassembled WGS sequence"/>
</dbReference>
<evidence type="ECO:0000313" key="2">
    <source>
        <dbReference type="EMBL" id="MFD2458610.1"/>
    </source>
</evidence>
<gene>
    <name evidence="2" type="ORF">ACFSYJ_08365</name>
</gene>
<feature type="transmembrane region" description="Helical" evidence="1">
    <location>
        <begin position="6"/>
        <end position="25"/>
    </location>
</feature>
<keyword evidence="1" id="KW-0812">Transmembrane</keyword>
<sequence length="163" mass="18504">MALWESALLTGLGGALTATGAWLGFRWQAREARKVKAADLAREDRYRLHNDRKEYYLSFYRAAGEARHALHALRKLPEGEESAEALKEARAARTTVWEAYTAVRLIGAEPVRDKANPVFSYVSAAARLETRFDLDRFDRLLREFIVEAREELTGHDAPARTMP</sequence>
<dbReference type="RefSeq" id="WP_345387698.1">
    <property type="nucleotide sequence ID" value="NZ_BAABHG010000002.1"/>
</dbReference>
<protein>
    <recommendedName>
        <fullName evidence="4">Secreted protein</fullName>
    </recommendedName>
</protein>